<sequence length="122" mass="13412">MTRTLLIRLPALPDDPLDWIVLSDAPLSESLANEERANEDLAKAAAAADRIIALVPGSDVASRFMALPPARFSQMQAAAAIALDDDLAHDHERLHVALAPADQPRWRAMGHPGVWFWRFRIG</sequence>
<dbReference type="InterPro" id="IPR024230">
    <property type="entry name" value="GspL_cyto_dom"/>
</dbReference>
<gene>
    <name evidence="2" type="ORF">JCM17846_19360</name>
</gene>
<dbReference type="Proteomes" id="UP000324996">
    <property type="component" value="Unassembled WGS sequence"/>
</dbReference>
<name>A0A5A7N918_9PROT</name>
<dbReference type="EMBL" id="BKCN01000009">
    <property type="protein sequence ID" value="GER04254.1"/>
    <property type="molecule type" value="Genomic_DNA"/>
</dbReference>
<dbReference type="SUPFAM" id="SSF53067">
    <property type="entry name" value="Actin-like ATPase domain"/>
    <property type="match status" value="1"/>
</dbReference>
<feature type="domain" description="GspL cytoplasmic actin-ATPase-like" evidence="1">
    <location>
        <begin position="5"/>
        <end position="104"/>
    </location>
</feature>
<keyword evidence="3" id="KW-1185">Reference proteome</keyword>
<proteinExistence type="predicted"/>
<reference evidence="2 3" key="1">
    <citation type="submission" date="2019-09" db="EMBL/GenBank/DDBJ databases">
        <title>NBRP : Genome information of microbial organism related human and environment.</title>
        <authorList>
            <person name="Hattori M."/>
            <person name="Oshima K."/>
            <person name="Inaba H."/>
            <person name="Suda W."/>
            <person name="Sakamoto M."/>
            <person name="Iino T."/>
            <person name="Kitahara M."/>
            <person name="Oshida Y."/>
            <person name="Iida T."/>
            <person name="Kudo T."/>
            <person name="Itoh T."/>
            <person name="Ohkuma M."/>
        </authorList>
    </citation>
    <scope>NUCLEOTIDE SEQUENCE [LARGE SCALE GENOMIC DNA]</scope>
    <source>
        <strain evidence="2 3">Q-1</strain>
    </source>
</reference>
<dbReference type="RefSeq" id="WP_150007093.1">
    <property type="nucleotide sequence ID" value="NZ_BKCN01000009.1"/>
</dbReference>
<dbReference type="Pfam" id="PF05134">
    <property type="entry name" value="T2SSL"/>
    <property type="match status" value="1"/>
</dbReference>
<protein>
    <recommendedName>
        <fullName evidence="1">GspL cytoplasmic actin-ATPase-like domain-containing protein</fullName>
    </recommendedName>
</protein>
<dbReference type="AlphaFoldDB" id="A0A5A7N918"/>
<dbReference type="InterPro" id="IPR043129">
    <property type="entry name" value="ATPase_NBD"/>
</dbReference>
<comment type="caution">
    <text evidence="2">The sequence shown here is derived from an EMBL/GenBank/DDBJ whole genome shotgun (WGS) entry which is preliminary data.</text>
</comment>
<evidence type="ECO:0000313" key="3">
    <source>
        <dbReference type="Proteomes" id="UP000324996"/>
    </source>
</evidence>
<organism evidence="2 3">
    <name type="scientific">Iodidimonas nitroreducens</name>
    <dbReference type="NCBI Taxonomy" id="1236968"/>
    <lineage>
        <taxon>Bacteria</taxon>
        <taxon>Pseudomonadati</taxon>
        <taxon>Pseudomonadota</taxon>
        <taxon>Alphaproteobacteria</taxon>
        <taxon>Iodidimonadales</taxon>
        <taxon>Iodidimonadaceae</taxon>
        <taxon>Iodidimonas</taxon>
    </lineage>
</organism>
<accession>A0A5A7N918</accession>
<evidence type="ECO:0000313" key="2">
    <source>
        <dbReference type="EMBL" id="GER04254.1"/>
    </source>
</evidence>
<evidence type="ECO:0000259" key="1">
    <source>
        <dbReference type="Pfam" id="PF05134"/>
    </source>
</evidence>
<dbReference type="Gene3D" id="3.30.420.380">
    <property type="match status" value="1"/>
</dbReference>